<dbReference type="InterPro" id="IPR036116">
    <property type="entry name" value="FN3_sf"/>
</dbReference>
<dbReference type="InterPro" id="IPR013783">
    <property type="entry name" value="Ig-like_fold"/>
</dbReference>
<dbReference type="SUPFAM" id="SSF49265">
    <property type="entry name" value="Fibronectin type III"/>
    <property type="match status" value="1"/>
</dbReference>
<evidence type="ECO:0000256" key="1">
    <source>
        <dbReference type="SAM" id="SignalP"/>
    </source>
</evidence>
<dbReference type="Gene3D" id="2.60.40.10">
    <property type="entry name" value="Immunoglobulins"/>
    <property type="match status" value="1"/>
</dbReference>
<organism evidence="2 3">
    <name type="scientific">Cohnella cellulosilytica</name>
    <dbReference type="NCBI Taxonomy" id="986710"/>
    <lineage>
        <taxon>Bacteria</taxon>
        <taxon>Bacillati</taxon>
        <taxon>Bacillota</taxon>
        <taxon>Bacilli</taxon>
        <taxon>Bacillales</taxon>
        <taxon>Paenibacillaceae</taxon>
        <taxon>Cohnella</taxon>
    </lineage>
</organism>
<keyword evidence="3" id="KW-1185">Reference proteome</keyword>
<keyword evidence="1" id="KW-0732">Signal</keyword>
<protein>
    <submittedName>
        <fullName evidence="2">Fibronectin type III domain-containing protein</fullName>
    </submittedName>
</protein>
<accession>A0ABW2F7C2</accession>
<dbReference type="EMBL" id="JBHTAI010000006">
    <property type="protein sequence ID" value="MFC7149063.1"/>
    <property type="molecule type" value="Genomic_DNA"/>
</dbReference>
<reference evidence="3" key="1">
    <citation type="journal article" date="2019" name="Int. J. Syst. Evol. Microbiol.">
        <title>The Global Catalogue of Microorganisms (GCM) 10K type strain sequencing project: providing services to taxonomists for standard genome sequencing and annotation.</title>
        <authorList>
            <consortium name="The Broad Institute Genomics Platform"/>
            <consortium name="The Broad Institute Genome Sequencing Center for Infectious Disease"/>
            <person name="Wu L."/>
            <person name="Ma J."/>
        </authorList>
    </citation>
    <scope>NUCLEOTIDE SEQUENCE [LARGE SCALE GENOMIC DNA]</scope>
    <source>
        <strain evidence="3">KCTC 12907</strain>
    </source>
</reference>
<gene>
    <name evidence="2" type="ORF">ACFQMJ_11030</name>
</gene>
<name>A0ABW2F7C2_9BACL</name>
<comment type="caution">
    <text evidence="2">The sequence shown here is derived from an EMBL/GenBank/DDBJ whole genome shotgun (WGS) entry which is preliminary data.</text>
</comment>
<proteinExistence type="predicted"/>
<evidence type="ECO:0000313" key="3">
    <source>
        <dbReference type="Proteomes" id="UP001596378"/>
    </source>
</evidence>
<feature type="signal peptide" evidence="1">
    <location>
        <begin position="1"/>
        <end position="25"/>
    </location>
</feature>
<evidence type="ECO:0000313" key="2">
    <source>
        <dbReference type="EMBL" id="MFC7149063.1"/>
    </source>
</evidence>
<dbReference type="Proteomes" id="UP001596378">
    <property type="component" value="Unassembled WGS sequence"/>
</dbReference>
<sequence length="340" mass="37141">MKKFSLAFLSVIVLISTFFASISFAATVGQPLTEPEPGWQRYDNTSPGINYGGSGTWVTTSSALPYYKSTQHSNATKGAEFSFAFIGTKFRIIDATFTNRSTAIELFIDGVSQGLISERLTSQEQYMTLIFEKIYLVPGRHHVKLVQTLTTASNTFLSLDAIDLDDTGYLIGITNLSAIPGDSSVILNWDHVAGATSYEILRSTSAGGPYTNIGTASLNNFTDNSVENGTAYYYIATTENSLGGVISTEEASATPITPPNPSRALLTIYISGGQIKEYDLSAAELNAYLNWYDAKDAGSGPAKYAFTKTWNKGPFKTRTEYIIFDKILTFEVDEYEVENP</sequence>
<dbReference type="Gene3D" id="2.60.120.260">
    <property type="entry name" value="Galactose-binding domain-like"/>
    <property type="match status" value="1"/>
</dbReference>
<dbReference type="RefSeq" id="WP_378053926.1">
    <property type="nucleotide sequence ID" value="NZ_JBHMDN010000079.1"/>
</dbReference>
<feature type="chain" id="PRO_5047265396" evidence="1">
    <location>
        <begin position="26"/>
        <end position="340"/>
    </location>
</feature>